<keyword evidence="3" id="KW-1185">Reference proteome</keyword>
<protein>
    <submittedName>
        <fullName evidence="2">Uncharacterized protein</fullName>
    </submittedName>
</protein>
<evidence type="ECO:0000313" key="2">
    <source>
        <dbReference type="EMBL" id="ONK79724.1"/>
    </source>
</evidence>
<name>A0A5P1FNW5_ASPOF</name>
<dbReference type="Gramene" id="ONK79724">
    <property type="protein sequence ID" value="ONK79724"/>
    <property type="gene ID" value="A4U43_C01F9410"/>
</dbReference>
<dbReference type="EMBL" id="CM007381">
    <property type="protein sequence ID" value="ONK79724.1"/>
    <property type="molecule type" value="Genomic_DNA"/>
</dbReference>
<evidence type="ECO:0000313" key="3">
    <source>
        <dbReference type="Proteomes" id="UP000243459"/>
    </source>
</evidence>
<feature type="compositionally biased region" description="Basic and acidic residues" evidence="1">
    <location>
        <begin position="55"/>
        <end position="78"/>
    </location>
</feature>
<evidence type="ECO:0000256" key="1">
    <source>
        <dbReference type="SAM" id="MobiDB-lite"/>
    </source>
</evidence>
<organism evidence="2 3">
    <name type="scientific">Asparagus officinalis</name>
    <name type="common">Garden asparagus</name>
    <dbReference type="NCBI Taxonomy" id="4686"/>
    <lineage>
        <taxon>Eukaryota</taxon>
        <taxon>Viridiplantae</taxon>
        <taxon>Streptophyta</taxon>
        <taxon>Embryophyta</taxon>
        <taxon>Tracheophyta</taxon>
        <taxon>Spermatophyta</taxon>
        <taxon>Magnoliopsida</taxon>
        <taxon>Liliopsida</taxon>
        <taxon>Asparagales</taxon>
        <taxon>Asparagaceae</taxon>
        <taxon>Asparagoideae</taxon>
        <taxon>Asparagus</taxon>
    </lineage>
</organism>
<gene>
    <name evidence="2" type="ORF">A4U43_C01F9410</name>
</gene>
<dbReference type="AlphaFoldDB" id="A0A5P1FNW5"/>
<feature type="region of interest" description="Disordered" evidence="1">
    <location>
        <begin position="55"/>
        <end position="96"/>
    </location>
</feature>
<proteinExistence type="predicted"/>
<sequence>MKRLREVVSLRVDQEAGLERAAEMPALSALEVDSLKQQLEESEKMTEKMEEVLRKRDRAEMLAKSEKEAAVSRPRNGDNTKSSSLTILPSRLRRRP</sequence>
<reference evidence="3" key="1">
    <citation type="journal article" date="2017" name="Nat. Commun.">
        <title>The asparagus genome sheds light on the origin and evolution of a young Y chromosome.</title>
        <authorList>
            <person name="Harkess A."/>
            <person name="Zhou J."/>
            <person name="Xu C."/>
            <person name="Bowers J.E."/>
            <person name="Van der Hulst R."/>
            <person name="Ayyampalayam S."/>
            <person name="Mercati F."/>
            <person name="Riccardi P."/>
            <person name="McKain M.R."/>
            <person name="Kakrana A."/>
            <person name="Tang H."/>
            <person name="Ray J."/>
            <person name="Groenendijk J."/>
            <person name="Arikit S."/>
            <person name="Mathioni S.M."/>
            <person name="Nakano M."/>
            <person name="Shan H."/>
            <person name="Telgmann-Rauber A."/>
            <person name="Kanno A."/>
            <person name="Yue Z."/>
            <person name="Chen H."/>
            <person name="Li W."/>
            <person name="Chen Y."/>
            <person name="Xu X."/>
            <person name="Zhang Y."/>
            <person name="Luo S."/>
            <person name="Chen H."/>
            <person name="Gao J."/>
            <person name="Mao Z."/>
            <person name="Pires J.C."/>
            <person name="Luo M."/>
            <person name="Kudrna D."/>
            <person name="Wing R.A."/>
            <person name="Meyers B.C."/>
            <person name="Yi K."/>
            <person name="Kong H."/>
            <person name="Lavrijsen P."/>
            <person name="Sunseri F."/>
            <person name="Falavigna A."/>
            <person name="Ye Y."/>
            <person name="Leebens-Mack J.H."/>
            <person name="Chen G."/>
        </authorList>
    </citation>
    <scope>NUCLEOTIDE SEQUENCE [LARGE SCALE GENOMIC DNA]</scope>
    <source>
        <strain evidence="3">cv. DH0086</strain>
    </source>
</reference>
<dbReference type="Proteomes" id="UP000243459">
    <property type="component" value="Chromosome 1"/>
</dbReference>
<accession>A0A5P1FNW5</accession>